<evidence type="ECO:0000256" key="9">
    <source>
        <dbReference type="ARBA" id="ARBA00044968"/>
    </source>
</evidence>
<comment type="catalytic activity">
    <reaction evidence="8">
        <text>beta-D-glucose 1-phosphate = beta-D-glucose 6-phosphate</text>
        <dbReference type="Rhea" id="RHEA:20113"/>
        <dbReference type="ChEBI" id="CHEBI:57684"/>
        <dbReference type="ChEBI" id="CHEBI:58247"/>
        <dbReference type="EC" id="5.4.2.6"/>
    </reaction>
</comment>
<dbReference type="InterPro" id="IPR023198">
    <property type="entry name" value="PGP-like_dom2"/>
</dbReference>
<proteinExistence type="inferred from homology"/>
<keyword evidence="6" id="KW-0413">Isomerase</keyword>
<evidence type="ECO:0000259" key="11">
    <source>
        <dbReference type="Pfam" id="PF03636"/>
    </source>
</evidence>
<name>A0A3B0UN80_9ZZZZ</name>
<dbReference type="InterPro" id="IPR011013">
    <property type="entry name" value="Gal_mutarotase_sf_dom"/>
</dbReference>
<dbReference type="InterPro" id="IPR036412">
    <property type="entry name" value="HAD-like_sf"/>
</dbReference>
<dbReference type="Gene3D" id="1.10.150.240">
    <property type="entry name" value="Putative phosphatase, domain 2"/>
    <property type="match status" value="1"/>
</dbReference>
<keyword evidence="7" id="KW-0119">Carbohydrate metabolism</keyword>
<dbReference type="InterPro" id="IPR005196">
    <property type="entry name" value="Glyco_hydro_65_N"/>
</dbReference>
<sequence>MSSYAFDAVIFDLDGVITKTATVHSHAWKKMFDDYLRAYAEKTGEPFREFIQEDYLAYVDGKPRYDGVKSFLESRNINIPFGTPEDKPDTETVCGLGNKKNEAFNEVLRNEGVETYPATVSLMEELKQQGIHVGVASSSKNCEAVLIAAGLEHLVETRVDGVVLATLNLNGKPAPDIFLMAARNLGVKVHRTVVVEDATSGVAAGKNGNFGLVLGVAREDNADALRQNGADIVMTDLVEIDIEKIDNWFKNGMEADSWKLEYFDYDAKKERSREALLTVGNGYFGTRGAM</sequence>
<feature type="non-terminal residue" evidence="12">
    <location>
        <position position="290"/>
    </location>
</feature>
<keyword evidence="12" id="KW-0378">Hydrolase</keyword>
<dbReference type="EMBL" id="UOET01000401">
    <property type="protein sequence ID" value="VAW29673.1"/>
    <property type="molecule type" value="Genomic_DNA"/>
</dbReference>
<comment type="cofactor">
    <cofactor evidence="1">
        <name>Mg(2+)</name>
        <dbReference type="ChEBI" id="CHEBI:18420"/>
    </cofactor>
</comment>
<dbReference type="SFLD" id="SFLDG01129">
    <property type="entry name" value="C1.5:_HAD__Beta-PGM__Phosphata"/>
    <property type="match status" value="1"/>
</dbReference>
<dbReference type="GO" id="GO:0008801">
    <property type="term" value="F:beta-phosphoglucomutase activity"/>
    <property type="evidence" value="ECO:0007669"/>
    <property type="project" value="UniProtKB-EC"/>
</dbReference>
<dbReference type="Pfam" id="PF03636">
    <property type="entry name" value="Glyco_hydro_65N"/>
    <property type="match status" value="1"/>
</dbReference>
<dbReference type="GO" id="GO:0016787">
    <property type="term" value="F:hydrolase activity"/>
    <property type="evidence" value="ECO:0007669"/>
    <property type="project" value="UniProtKB-KW"/>
</dbReference>
<dbReference type="InterPro" id="IPR006439">
    <property type="entry name" value="HAD-SF_hydro_IA"/>
</dbReference>
<evidence type="ECO:0000256" key="1">
    <source>
        <dbReference type="ARBA" id="ARBA00001946"/>
    </source>
</evidence>
<dbReference type="PANTHER" id="PTHR46193:SF18">
    <property type="entry name" value="HEXITOL PHOSPHATASE B"/>
    <property type="match status" value="1"/>
</dbReference>
<dbReference type="GO" id="GO:0005975">
    <property type="term" value="P:carbohydrate metabolic process"/>
    <property type="evidence" value="ECO:0007669"/>
    <property type="project" value="InterPro"/>
</dbReference>
<protein>
    <recommendedName>
        <fullName evidence="10">Beta-phosphoglucomutase</fullName>
        <ecNumber evidence="9">5.4.2.6</ecNumber>
    </recommendedName>
</protein>
<dbReference type="InterPro" id="IPR010976">
    <property type="entry name" value="B-phosphoglucomutase_hydrolase"/>
</dbReference>
<dbReference type="InterPro" id="IPR051600">
    <property type="entry name" value="Beta-PGM-like"/>
</dbReference>
<evidence type="ECO:0000256" key="5">
    <source>
        <dbReference type="ARBA" id="ARBA00022842"/>
    </source>
</evidence>
<feature type="domain" description="Glycoside hydrolase family 65 N-terminal" evidence="11">
    <location>
        <begin position="264"/>
        <end position="289"/>
    </location>
</feature>
<dbReference type="NCBIfam" id="TIGR02009">
    <property type="entry name" value="PGMB-YQAB-SF"/>
    <property type="match status" value="1"/>
</dbReference>
<dbReference type="InterPro" id="IPR037018">
    <property type="entry name" value="GH65_N"/>
</dbReference>
<dbReference type="SFLD" id="SFLDS00003">
    <property type="entry name" value="Haloacid_Dehalogenase"/>
    <property type="match status" value="1"/>
</dbReference>
<evidence type="ECO:0000313" key="12">
    <source>
        <dbReference type="EMBL" id="VAW29673.1"/>
    </source>
</evidence>
<evidence type="ECO:0000256" key="8">
    <source>
        <dbReference type="ARBA" id="ARBA00044926"/>
    </source>
</evidence>
<evidence type="ECO:0000256" key="6">
    <source>
        <dbReference type="ARBA" id="ARBA00023235"/>
    </source>
</evidence>
<evidence type="ECO:0000256" key="7">
    <source>
        <dbReference type="ARBA" id="ARBA00023277"/>
    </source>
</evidence>
<dbReference type="NCBIfam" id="TIGR01509">
    <property type="entry name" value="HAD-SF-IA-v3"/>
    <property type="match status" value="1"/>
</dbReference>
<dbReference type="GO" id="GO:0046872">
    <property type="term" value="F:metal ion binding"/>
    <property type="evidence" value="ECO:0007669"/>
    <property type="project" value="UniProtKB-KW"/>
</dbReference>
<keyword evidence="5" id="KW-0460">Magnesium</keyword>
<gene>
    <name evidence="12" type="ORF">MNBD_BACTEROID07-343</name>
</gene>
<keyword evidence="4" id="KW-0479">Metal-binding</keyword>
<dbReference type="PANTHER" id="PTHR46193">
    <property type="entry name" value="6-PHOSPHOGLUCONATE PHOSPHATASE"/>
    <property type="match status" value="1"/>
</dbReference>
<dbReference type="Pfam" id="PF00702">
    <property type="entry name" value="Hydrolase"/>
    <property type="match status" value="1"/>
</dbReference>
<dbReference type="AlphaFoldDB" id="A0A3B0UN80"/>
<dbReference type="InterPro" id="IPR023214">
    <property type="entry name" value="HAD_sf"/>
</dbReference>
<evidence type="ECO:0000256" key="10">
    <source>
        <dbReference type="ARBA" id="ARBA00044991"/>
    </source>
</evidence>
<dbReference type="Gene3D" id="3.40.50.1000">
    <property type="entry name" value="HAD superfamily/HAD-like"/>
    <property type="match status" value="1"/>
</dbReference>
<evidence type="ECO:0000256" key="2">
    <source>
        <dbReference type="ARBA" id="ARBA00006171"/>
    </source>
</evidence>
<accession>A0A3B0UN80</accession>
<dbReference type="EC" id="5.4.2.6" evidence="9"/>
<reference evidence="12" key="1">
    <citation type="submission" date="2018-06" db="EMBL/GenBank/DDBJ databases">
        <authorList>
            <person name="Zhirakovskaya E."/>
        </authorList>
    </citation>
    <scope>NUCLEOTIDE SEQUENCE</scope>
</reference>
<organism evidence="12">
    <name type="scientific">hydrothermal vent metagenome</name>
    <dbReference type="NCBI Taxonomy" id="652676"/>
    <lineage>
        <taxon>unclassified sequences</taxon>
        <taxon>metagenomes</taxon>
        <taxon>ecological metagenomes</taxon>
    </lineage>
</organism>
<dbReference type="GO" id="GO:0030246">
    <property type="term" value="F:carbohydrate binding"/>
    <property type="evidence" value="ECO:0007669"/>
    <property type="project" value="InterPro"/>
</dbReference>
<dbReference type="Gene3D" id="2.70.98.40">
    <property type="entry name" value="Glycoside hydrolase, family 65, N-terminal domain"/>
    <property type="match status" value="1"/>
</dbReference>
<dbReference type="SUPFAM" id="SSF56784">
    <property type="entry name" value="HAD-like"/>
    <property type="match status" value="1"/>
</dbReference>
<evidence type="ECO:0000256" key="4">
    <source>
        <dbReference type="ARBA" id="ARBA00022723"/>
    </source>
</evidence>
<dbReference type="SUPFAM" id="SSF74650">
    <property type="entry name" value="Galactose mutarotase-like"/>
    <property type="match status" value="1"/>
</dbReference>
<comment type="similarity">
    <text evidence="2">Belongs to the HAD-like hydrolase superfamily. CbbY/CbbZ/Gph/YieH family.</text>
</comment>
<evidence type="ECO:0000256" key="3">
    <source>
        <dbReference type="ARBA" id="ARBA00022553"/>
    </source>
</evidence>
<keyword evidence="3" id="KW-0597">Phosphoprotein</keyword>